<accession>A0AAV6JR79</accession>
<organism evidence="1 2">
    <name type="scientific">Rhododendron griersonianum</name>
    <dbReference type="NCBI Taxonomy" id="479676"/>
    <lineage>
        <taxon>Eukaryota</taxon>
        <taxon>Viridiplantae</taxon>
        <taxon>Streptophyta</taxon>
        <taxon>Embryophyta</taxon>
        <taxon>Tracheophyta</taxon>
        <taxon>Spermatophyta</taxon>
        <taxon>Magnoliopsida</taxon>
        <taxon>eudicotyledons</taxon>
        <taxon>Gunneridae</taxon>
        <taxon>Pentapetalae</taxon>
        <taxon>asterids</taxon>
        <taxon>Ericales</taxon>
        <taxon>Ericaceae</taxon>
        <taxon>Ericoideae</taxon>
        <taxon>Rhodoreae</taxon>
        <taxon>Rhododendron</taxon>
    </lineage>
</organism>
<protein>
    <submittedName>
        <fullName evidence="1">Uncharacterized protein</fullName>
    </submittedName>
</protein>
<keyword evidence="2" id="KW-1185">Reference proteome</keyword>
<dbReference type="EMBL" id="JACTNZ010000006">
    <property type="protein sequence ID" value="KAG5542680.1"/>
    <property type="molecule type" value="Genomic_DNA"/>
</dbReference>
<comment type="caution">
    <text evidence="1">The sequence shown here is derived from an EMBL/GenBank/DDBJ whole genome shotgun (WGS) entry which is preliminary data.</text>
</comment>
<evidence type="ECO:0000313" key="1">
    <source>
        <dbReference type="EMBL" id="KAG5542680.1"/>
    </source>
</evidence>
<sequence>MRCHMQLYNNSHGFRFKNGTGLCFACGKATPMEISSEQKLRGLQLDERENLISPVGAKEWPSDVDGVAS</sequence>
<dbReference type="AlphaFoldDB" id="A0AAV6JR79"/>
<gene>
    <name evidence="1" type="ORF">RHGRI_015717</name>
</gene>
<name>A0AAV6JR79_9ERIC</name>
<evidence type="ECO:0000313" key="2">
    <source>
        <dbReference type="Proteomes" id="UP000823749"/>
    </source>
</evidence>
<reference evidence="1 2" key="1">
    <citation type="submission" date="2020-08" db="EMBL/GenBank/DDBJ databases">
        <title>Plant Genome Project.</title>
        <authorList>
            <person name="Zhang R.-G."/>
        </authorList>
    </citation>
    <scope>NUCLEOTIDE SEQUENCE [LARGE SCALE GENOMIC DNA]</scope>
    <source>
        <strain evidence="1">WSP0</strain>
        <tissue evidence="1">Leaf</tissue>
    </source>
</reference>
<proteinExistence type="predicted"/>
<dbReference type="Proteomes" id="UP000823749">
    <property type="component" value="Chromosome 6"/>
</dbReference>